<keyword evidence="5 7" id="KW-0472">Membrane</keyword>
<dbReference type="InterPro" id="IPR036259">
    <property type="entry name" value="MFS_trans_sf"/>
</dbReference>
<dbReference type="OrthoDB" id="6730379at2759"/>
<dbReference type="SUPFAM" id="SSF103473">
    <property type="entry name" value="MFS general substrate transporter"/>
    <property type="match status" value="1"/>
</dbReference>
<dbReference type="PROSITE" id="PS50850">
    <property type="entry name" value="MFS"/>
    <property type="match status" value="1"/>
</dbReference>
<organism evidence="9 10">
    <name type="scientific">Circinella minor</name>
    <dbReference type="NCBI Taxonomy" id="1195481"/>
    <lineage>
        <taxon>Eukaryota</taxon>
        <taxon>Fungi</taxon>
        <taxon>Fungi incertae sedis</taxon>
        <taxon>Mucoromycota</taxon>
        <taxon>Mucoromycotina</taxon>
        <taxon>Mucoromycetes</taxon>
        <taxon>Mucorales</taxon>
        <taxon>Lichtheimiaceae</taxon>
        <taxon>Circinella</taxon>
    </lineage>
</organism>
<dbReference type="PANTHER" id="PTHR43791">
    <property type="entry name" value="PERMEASE-RELATED"/>
    <property type="match status" value="1"/>
</dbReference>
<evidence type="ECO:0000256" key="4">
    <source>
        <dbReference type="ARBA" id="ARBA00022989"/>
    </source>
</evidence>
<evidence type="ECO:0000256" key="1">
    <source>
        <dbReference type="ARBA" id="ARBA00004141"/>
    </source>
</evidence>
<dbReference type="InterPro" id="IPR011701">
    <property type="entry name" value="MFS"/>
</dbReference>
<feature type="domain" description="Major facilitator superfamily (MFS) profile" evidence="8">
    <location>
        <begin position="63"/>
        <end position="471"/>
    </location>
</feature>
<evidence type="ECO:0000256" key="3">
    <source>
        <dbReference type="ARBA" id="ARBA00022692"/>
    </source>
</evidence>
<sequence length="502" mass="55672">MSTTQKESSEKEVQYTEDLNKITTSRMSNDDMAEKGTGRDESIRSFEGTAEERAYVRKLNFYIYPLVGGIIFVQFCDKAALSVAPVLGLNKDLGLTGTQFSILGSMFYLGHLVFQIPNQFILQRVPHAKYLSTLLVLWGIVMGATGACNTFSQVAAMRFLLGLCEAAAMPTLYLITATLYRRKEQHILFGYITLSNGVGAAIGASISYGIAHMQNAHGISNWRWGNIIFGVLTVALGIVSWFGLIDKPEHPLLRLTETEKLVAKDRTRDNAVVKNREFKYYQMWEAVKELRFWMLTISGLLISLQNGGMLVFSTVFVLGLGFSGEESLLLQIPSGMASALGVFVAVYLAHKTKQMLYSSIFMLSIGIVGLIILCAIPEGAIKLLGFYLSWAGTGSYALVITVIGNNVKGYTKKIFYNSSIMVAYTIGNFIGPLMMAEQQAPRYLGGVGGYLGGFFVALCCLLILRIHDGRINQRRLANKTMDEIDVYLDKTDKEDDQFIYRL</sequence>
<feature type="compositionally biased region" description="Basic and acidic residues" evidence="6">
    <location>
        <begin position="7"/>
        <end position="20"/>
    </location>
</feature>
<evidence type="ECO:0000313" key="10">
    <source>
        <dbReference type="Proteomes" id="UP000646827"/>
    </source>
</evidence>
<evidence type="ECO:0000259" key="8">
    <source>
        <dbReference type="PROSITE" id="PS50850"/>
    </source>
</evidence>
<accession>A0A8H7VKW5</accession>
<reference evidence="9 10" key="1">
    <citation type="submission" date="2020-12" db="EMBL/GenBank/DDBJ databases">
        <title>Metabolic potential, ecology and presence of endohyphal bacteria is reflected in genomic diversity of Mucoromycotina.</title>
        <authorList>
            <person name="Muszewska A."/>
            <person name="Okrasinska A."/>
            <person name="Steczkiewicz K."/>
            <person name="Drgas O."/>
            <person name="Orlowska M."/>
            <person name="Perlinska-Lenart U."/>
            <person name="Aleksandrzak-Piekarczyk T."/>
            <person name="Szatraj K."/>
            <person name="Zielenkiewicz U."/>
            <person name="Pilsyk S."/>
            <person name="Malc E."/>
            <person name="Mieczkowski P."/>
            <person name="Kruszewska J.S."/>
            <person name="Biernat P."/>
            <person name="Pawlowska J."/>
        </authorList>
    </citation>
    <scope>NUCLEOTIDE SEQUENCE [LARGE SCALE GENOMIC DNA]</scope>
    <source>
        <strain evidence="9 10">CBS 142.35</strain>
    </source>
</reference>
<dbReference type="PANTHER" id="PTHR43791:SF1">
    <property type="entry name" value="ALLANTOATE PERMEASE"/>
    <property type="match status" value="1"/>
</dbReference>
<proteinExistence type="predicted"/>
<keyword evidence="3 7" id="KW-0812">Transmembrane</keyword>
<protein>
    <recommendedName>
        <fullName evidence="8">Major facilitator superfamily (MFS) profile domain-containing protein</fullName>
    </recommendedName>
</protein>
<dbReference type="Proteomes" id="UP000646827">
    <property type="component" value="Unassembled WGS sequence"/>
</dbReference>
<feature type="transmembrane region" description="Helical" evidence="7">
    <location>
        <begin position="447"/>
        <end position="466"/>
    </location>
</feature>
<gene>
    <name evidence="9" type="ORF">INT45_014250</name>
</gene>
<feature type="transmembrane region" description="Helical" evidence="7">
    <location>
        <begin position="159"/>
        <end position="180"/>
    </location>
</feature>
<evidence type="ECO:0000256" key="5">
    <source>
        <dbReference type="ARBA" id="ARBA00023136"/>
    </source>
</evidence>
<dbReference type="GO" id="GO:0016020">
    <property type="term" value="C:membrane"/>
    <property type="evidence" value="ECO:0007669"/>
    <property type="project" value="UniProtKB-SubCell"/>
</dbReference>
<dbReference type="AlphaFoldDB" id="A0A8H7VKW5"/>
<keyword evidence="4 7" id="KW-1133">Transmembrane helix</keyword>
<keyword evidence="2" id="KW-0813">Transport</keyword>
<dbReference type="InterPro" id="IPR020846">
    <property type="entry name" value="MFS_dom"/>
</dbReference>
<evidence type="ECO:0000256" key="6">
    <source>
        <dbReference type="SAM" id="MobiDB-lite"/>
    </source>
</evidence>
<feature type="transmembrane region" description="Helical" evidence="7">
    <location>
        <begin position="128"/>
        <end position="147"/>
    </location>
</feature>
<comment type="caution">
    <text evidence="9">The sequence shown here is derived from an EMBL/GenBank/DDBJ whole genome shotgun (WGS) entry which is preliminary data.</text>
</comment>
<feature type="transmembrane region" description="Helical" evidence="7">
    <location>
        <begin position="328"/>
        <end position="348"/>
    </location>
</feature>
<evidence type="ECO:0000256" key="7">
    <source>
        <dbReference type="SAM" id="Phobius"/>
    </source>
</evidence>
<feature type="transmembrane region" description="Helical" evidence="7">
    <location>
        <begin position="222"/>
        <end position="244"/>
    </location>
</feature>
<feature type="compositionally biased region" description="Basic and acidic residues" evidence="6">
    <location>
        <begin position="28"/>
        <end position="43"/>
    </location>
</feature>
<evidence type="ECO:0000313" key="9">
    <source>
        <dbReference type="EMBL" id="KAG2226506.1"/>
    </source>
</evidence>
<feature type="transmembrane region" description="Helical" evidence="7">
    <location>
        <begin position="61"/>
        <end position="81"/>
    </location>
</feature>
<keyword evidence="10" id="KW-1185">Reference proteome</keyword>
<feature type="transmembrane region" description="Helical" evidence="7">
    <location>
        <begin position="187"/>
        <end position="210"/>
    </location>
</feature>
<name>A0A8H7VKW5_9FUNG</name>
<feature type="transmembrane region" description="Helical" evidence="7">
    <location>
        <begin position="93"/>
        <end position="116"/>
    </location>
</feature>
<feature type="transmembrane region" description="Helical" evidence="7">
    <location>
        <begin position="414"/>
        <end position="435"/>
    </location>
</feature>
<comment type="subcellular location">
    <subcellularLocation>
        <location evidence="1">Membrane</location>
        <topology evidence="1">Multi-pass membrane protein</topology>
    </subcellularLocation>
</comment>
<feature type="region of interest" description="Disordered" evidence="6">
    <location>
        <begin position="1"/>
        <end position="43"/>
    </location>
</feature>
<feature type="transmembrane region" description="Helical" evidence="7">
    <location>
        <begin position="292"/>
        <end position="322"/>
    </location>
</feature>
<evidence type="ECO:0000256" key="2">
    <source>
        <dbReference type="ARBA" id="ARBA00022448"/>
    </source>
</evidence>
<dbReference type="Gene3D" id="1.20.1250.20">
    <property type="entry name" value="MFS general substrate transporter like domains"/>
    <property type="match status" value="1"/>
</dbReference>
<dbReference type="Pfam" id="PF07690">
    <property type="entry name" value="MFS_1"/>
    <property type="match status" value="1"/>
</dbReference>
<dbReference type="GO" id="GO:0022857">
    <property type="term" value="F:transmembrane transporter activity"/>
    <property type="evidence" value="ECO:0007669"/>
    <property type="project" value="InterPro"/>
</dbReference>
<dbReference type="EMBL" id="JAEPRB010000016">
    <property type="protein sequence ID" value="KAG2226506.1"/>
    <property type="molecule type" value="Genomic_DNA"/>
</dbReference>
<feature type="transmembrane region" description="Helical" evidence="7">
    <location>
        <begin position="360"/>
        <end position="381"/>
    </location>
</feature>
<feature type="transmembrane region" description="Helical" evidence="7">
    <location>
        <begin position="387"/>
        <end position="407"/>
    </location>
</feature>